<evidence type="ECO:0000313" key="3">
    <source>
        <dbReference type="Proteomes" id="UP000572051"/>
    </source>
</evidence>
<dbReference type="RefSeq" id="WP_179825832.1">
    <property type="nucleotide sequence ID" value="NZ_JACCFS010000001.1"/>
</dbReference>
<accession>A0A7Z0ERR4</accession>
<evidence type="ECO:0000256" key="1">
    <source>
        <dbReference type="SAM" id="SignalP"/>
    </source>
</evidence>
<sequence length="375" mass="41621">MRRGRRRALAGIATASSASLLLATGVVPAAAEEGATGWDRDKNPRRPYVMVWDDYSEGFDAEGEDAKWWMLQNGHYVGDDGIVSTESGDLNVAASGTNPETGEPAFVNTMAQEEDNGGIRGDLDHVKWLAYANHQASTGHTGFDAVPGRELSCQTTMSGQMYGVEDHPFGQRVINAQDDLRLASVGLTVHDVETDMLFEFLFTNEQVYVFYERLAASRPELGYYASYLYTIPVADRRPEDEHEFRVSYDRRAGEVEWYLDDELVFDVDDIGPRLDEEYDEYLMLDHGGVEESVEPRQLACGVGSFTIVDGAQPGTDGEGLVKLSTSENHYFDPVLGEPEPMRFMDEESLESNRIWGQGAEFTASPLVVSSLPARR</sequence>
<feature type="chain" id="PRO_5031371464" evidence="1">
    <location>
        <begin position="32"/>
        <end position="375"/>
    </location>
</feature>
<dbReference type="Proteomes" id="UP000572051">
    <property type="component" value="Unassembled WGS sequence"/>
</dbReference>
<proteinExistence type="predicted"/>
<feature type="signal peptide" evidence="1">
    <location>
        <begin position="1"/>
        <end position="31"/>
    </location>
</feature>
<evidence type="ECO:0000313" key="2">
    <source>
        <dbReference type="EMBL" id="NYJ36130.1"/>
    </source>
</evidence>
<dbReference type="InterPro" id="IPR006311">
    <property type="entry name" value="TAT_signal"/>
</dbReference>
<name>A0A7Z0ERR4_9ACTN</name>
<keyword evidence="3" id="KW-1185">Reference proteome</keyword>
<gene>
    <name evidence="2" type="ORF">HNR10_004011</name>
</gene>
<dbReference type="EMBL" id="JACCFS010000001">
    <property type="protein sequence ID" value="NYJ36130.1"/>
    <property type="molecule type" value="Genomic_DNA"/>
</dbReference>
<dbReference type="AlphaFoldDB" id="A0A7Z0ERR4"/>
<dbReference type="InterPro" id="IPR045727">
    <property type="entry name" value="DUF6081"/>
</dbReference>
<protein>
    <submittedName>
        <fullName evidence="2">Uncharacterized protein</fullName>
    </submittedName>
</protein>
<organism evidence="2 3">
    <name type="scientific">Nocardiopsis aegyptia</name>
    <dbReference type="NCBI Taxonomy" id="220378"/>
    <lineage>
        <taxon>Bacteria</taxon>
        <taxon>Bacillati</taxon>
        <taxon>Actinomycetota</taxon>
        <taxon>Actinomycetes</taxon>
        <taxon>Streptosporangiales</taxon>
        <taxon>Nocardiopsidaceae</taxon>
        <taxon>Nocardiopsis</taxon>
    </lineage>
</organism>
<keyword evidence="1" id="KW-0732">Signal</keyword>
<reference evidence="2 3" key="1">
    <citation type="submission" date="2020-07" db="EMBL/GenBank/DDBJ databases">
        <title>Sequencing the genomes of 1000 actinobacteria strains.</title>
        <authorList>
            <person name="Klenk H.-P."/>
        </authorList>
    </citation>
    <scope>NUCLEOTIDE SEQUENCE [LARGE SCALE GENOMIC DNA]</scope>
    <source>
        <strain evidence="2 3">DSM 44442</strain>
    </source>
</reference>
<comment type="caution">
    <text evidence="2">The sequence shown here is derived from an EMBL/GenBank/DDBJ whole genome shotgun (WGS) entry which is preliminary data.</text>
</comment>
<dbReference type="PROSITE" id="PS51318">
    <property type="entry name" value="TAT"/>
    <property type="match status" value="1"/>
</dbReference>
<dbReference type="Pfam" id="PF19559">
    <property type="entry name" value="DUF6081"/>
    <property type="match status" value="1"/>
</dbReference>